<protein>
    <submittedName>
        <fullName evidence="2">Uncharacterized protein</fullName>
    </submittedName>
</protein>
<comment type="caution">
    <text evidence="2">The sequence shown here is derived from an EMBL/GenBank/DDBJ whole genome shotgun (WGS) entry which is preliminary data.</text>
</comment>
<gene>
    <name evidence="2" type="ORF">FOZ63_028002</name>
</gene>
<feature type="compositionally biased region" description="Low complexity" evidence="1">
    <location>
        <begin position="1"/>
        <end position="10"/>
    </location>
</feature>
<evidence type="ECO:0000256" key="1">
    <source>
        <dbReference type="SAM" id="MobiDB-lite"/>
    </source>
</evidence>
<proteinExistence type="predicted"/>
<organism evidence="2 3">
    <name type="scientific">Perkinsus olseni</name>
    <name type="common">Perkinsus atlanticus</name>
    <dbReference type="NCBI Taxonomy" id="32597"/>
    <lineage>
        <taxon>Eukaryota</taxon>
        <taxon>Sar</taxon>
        <taxon>Alveolata</taxon>
        <taxon>Perkinsozoa</taxon>
        <taxon>Perkinsea</taxon>
        <taxon>Perkinsida</taxon>
        <taxon>Perkinsidae</taxon>
        <taxon>Perkinsus</taxon>
    </lineage>
</organism>
<reference evidence="2 3" key="1">
    <citation type="submission" date="2020-04" db="EMBL/GenBank/DDBJ databases">
        <title>Perkinsus olseni comparative genomics.</title>
        <authorList>
            <person name="Bogema D.R."/>
        </authorList>
    </citation>
    <scope>NUCLEOTIDE SEQUENCE [LARGE SCALE GENOMIC DNA]</scope>
    <source>
        <strain evidence="2 3">ATCC PRA-207</strain>
    </source>
</reference>
<evidence type="ECO:0000313" key="3">
    <source>
        <dbReference type="Proteomes" id="UP000553632"/>
    </source>
</evidence>
<feature type="region of interest" description="Disordered" evidence="1">
    <location>
        <begin position="1"/>
        <end position="40"/>
    </location>
</feature>
<evidence type="ECO:0000313" key="2">
    <source>
        <dbReference type="EMBL" id="KAF4729030.1"/>
    </source>
</evidence>
<sequence length="154" mass="17968">MEGQSSSSSSGHKRRREGEKKKDSQQEHSGHSDEMRAAFERARVESRRAYLDKREADIELLRKKQFRALDDVYSTGAADKRIRGELEQDKYLYDQALHNKTMRGKDLTGNYMMPDVQDEFEQKKGELSQREQRVQALTRARSVVMGLLLRFGWV</sequence>
<dbReference type="AlphaFoldDB" id="A0A7J6SAF6"/>
<keyword evidence="3" id="KW-1185">Reference proteome</keyword>
<dbReference type="Proteomes" id="UP000553632">
    <property type="component" value="Unassembled WGS sequence"/>
</dbReference>
<dbReference type="EMBL" id="JABANO010020107">
    <property type="protein sequence ID" value="KAF4729030.1"/>
    <property type="molecule type" value="Genomic_DNA"/>
</dbReference>
<name>A0A7J6SAF6_PEROL</name>
<accession>A0A7J6SAF6</accession>
<feature type="compositionally biased region" description="Basic and acidic residues" evidence="1">
    <location>
        <begin position="16"/>
        <end position="40"/>
    </location>
</feature>